<feature type="region of interest" description="Disordered" evidence="1">
    <location>
        <begin position="1"/>
        <end position="20"/>
    </location>
</feature>
<evidence type="ECO:0000313" key="2">
    <source>
        <dbReference type="EMBL" id="MBS2554749.1"/>
    </source>
</evidence>
<organism evidence="2 3">
    <name type="scientific">Catenulispora pinistramenti</name>
    <dbReference type="NCBI Taxonomy" id="2705254"/>
    <lineage>
        <taxon>Bacteria</taxon>
        <taxon>Bacillati</taxon>
        <taxon>Actinomycetota</taxon>
        <taxon>Actinomycetes</taxon>
        <taxon>Catenulisporales</taxon>
        <taxon>Catenulisporaceae</taxon>
        <taxon>Catenulispora</taxon>
    </lineage>
</organism>
<gene>
    <name evidence="2" type="ORF">KGQ19_48650</name>
</gene>
<proteinExistence type="predicted"/>
<evidence type="ECO:0000256" key="1">
    <source>
        <dbReference type="SAM" id="MobiDB-lite"/>
    </source>
</evidence>
<name>A0ABS5L979_9ACTN</name>
<feature type="non-terminal residue" evidence="2">
    <location>
        <position position="144"/>
    </location>
</feature>
<keyword evidence="3" id="KW-1185">Reference proteome</keyword>
<feature type="compositionally biased region" description="Basic and acidic residues" evidence="1">
    <location>
        <begin position="11"/>
        <end position="20"/>
    </location>
</feature>
<reference evidence="2 3" key="1">
    <citation type="submission" date="2020-02" db="EMBL/GenBank/DDBJ databases">
        <title>Acidophilic actinobacteria isolated from forest soil.</title>
        <authorList>
            <person name="Golinska P."/>
        </authorList>
    </citation>
    <scope>NUCLEOTIDE SEQUENCE [LARGE SCALE GENOMIC DNA]</scope>
    <source>
        <strain evidence="2 3">NL8</strain>
    </source>
</reference>
<dbReference type="EMBL" id="JAAFYZ010000487">
    <property type="protein sequence ID" value="MBS2554749.1"/>
    <property type="molecule type" value="Genomic_DNA"/>
</dbReference>
<evidence type="ECO:0000313" key="3">
    <source>
        <dbReference type="Proteomes" id="UP000730482"/>
    </source>
</evidence>
<sequence length="144" mass="15451">MTAEAAAPRADTGDHWTRRTDHVRRRAGRAIWDAAEAEPNPLEAISTARHLAADLVDRLARTAPQGEHLATCLAHGRPGEPGLAADLALSRRTRRCLTDREGAGTTFGALLVLGTLTRAPIGLILRTCRDPCHTTPGHESTLRG</sequence>
<comment type="caution">
    <text evidence="2">The sequence shown here is derived from an EMBL/GenBank/DDBJ whole genome shotgun (WGS) entry which is preliminary data.</text>
</comment>
<protein>
    <submittedName>
        <fullName evidence="2">Uncharacterized protein</fullName>
    </submittedName>
</protein>
<accession>A0ABS5L979</accession>
<dbReference type="Proteomes" id="UP000730482">
    <property type="component" value="Unassembled WGS sequence"/>
</dbReference>
<dbReference type="RefSeq" id="WP_212022445.1">
    <property type="nucleotide sequence ID" value="NZ_JAAFYZ010000487.1"/>
</dbReference>